<comment type="caution">
    <text evidence="1">The sequence shown here is derived from an EMBL/GenBank/DDBJ whole genome shotgun (WGS) entry which is preliminary data.</text>
</comment>
<keyword evidence="2" id="KW-1185">Reference proteome</keyword>
<proteinExistence type="predicted"/>
<name>A0AAV7JVK1_9METZ</name>
<dbReference type="Proteomes" id="UP001165289">
    <property type="component" value="Unassembled WGS sequence"/>
</dbReference>
<protein>
    <submittedName>
        <fullName evidence="1">SCAN domain-containing protein 3</fullName>
    </submittedName>
</protein>
<organism evidence="1 2">
    <name type="scientific">Oopsacas minuta</name>
    <dbReference type="NCBI Taxonomy" id="111878"/>
    <lineage>
        <taxon>Eukaryota</taxon>
        <taxon>Metazoa</taxon>
        <taxon>Porifera</taxon>
        <taxon>Hexactinellida</taxon>
        <taxon>Hexasterophora</taxon>
        <taxon>Lyssacinosida</taxon>
        <taxon>Leucopsacidae</taxon>
        <taxon>Oopsacas</taxon>
    </lineage>
</organism>
<evidence type="ECO:0000313" key="1">
    <source>
        <dbReference type="EMBL" id="KAI6652509.1"/>
    </source>
</evidence>
<reference evidence="1 2" key="1">
    <citation type="journal article" date="2023" name="BMC Biol.">
        <title>The compact genome of the sponge Oopsacas minuta (Hexactinellida) is lacking key metazoan core genes.</title>
        <authorList>
            <person name="Santini S."/>
            <person name="Schenkelaars Q."/>
            <person name="Jourda C."/>
            <person name="Duchesne M."/>
            <person name="Belahbib H."/>
            <person name="Rocher C."/>
            <person name="Selva M."/>
            <person name="Riesgo A."/>
            <person name="Vervoort M."/>
            <person name="Leys S.P."/>
            <person name="Kodjabachian L."/>
            <person name="Le Bivic A."/>
            <person name="Borchiellini C."/>
            <person name="Claverie J.M."/>
            <person name="Renard E."/>
        </authorList>
    </citation>
    <scope>NUCLEOTIDE SEQUENCE [LARGE SCALE GENOMIC DNA]</scope>
    <source>
        <strain evidence="1">SPO-2</strain>
    </source>
</reference>
<dbReference type="PANTHER" id="PTHR45913">
    <property type="entry name" value="EPM2A-INTERACTING PROTEIN 1"/>
    <property type="match status" value="1"/>
</dbReference>
<sequence length="213" mass="24087">MASCGKKRKYLDDHIKYVFTKITKNGIELPQCVICYKTSCNDAMCPSRLKRHLSTVHSDLLNKSKDYFAGKSISLKRVRSDRNADFHQGLKKVVEASYEISLLIVRTKNHTQSETLVKPCILSAAKLVLGEDSYQKLSEILLSDPTVKYRIDEMADDVKIQVLEKVRSSPSSQFSVTRLQMYLSALNCLYMHGSLKWDPGGGDDIMLPNGDNY</sequence>
<dbReference type="PANTHER" id="PTHR45913:SF22">
    <property type="entry name" value="SCAN BOX DOMAIN-CONTAINING PROTEIN"/>
    <property type="match status" value="1"/>
</dbReference>
<dbReference type="AlphaFoldDB" id="A0AAV7JVK1"/>
<gene>
    <name evidence="1" type="ORF">LOD99_7523</name>
</gene>
<accession>A0AAV7JVK1</accession>
<evidence type="ECO:0000313" key="2">
    <source>
        <dbReference type="Proteomes" id="UP001165289"/>
    </source>
</evidence>
<dbReference type="EMBL" id="JAKMXF010000299">
    <property type="protein sequence ID" value="KAI6652509.1"/>
    <property type="molecule type" value="Genomic_DNA"/>
</dbReference>